<dbReference type="EC" id="3.1.3.16" evidence="2"/>
<comment type="similarity">
    <text evidence="1">Belongs to the phosphoglycerate mutase family. BPG-dependent PGAM subfamily.</text>
</comment>
<dbReference type="InterPro" id="IPR013078">
    <property type="entry name" value="His_Pase_superF_clade-1"/>
</dbReference>
<dbReference type="SUPFAM" id="SSF53254">
    <property type="entry name" value="Phosphoglycerate mutase-like"/>
    <property type="match status" value="1"/>
</dbReference>
<name>A0A1S8X175_OPIVI</name>
<evidence type="ECO:0000256" key="1">
    <source>
        <dbReference type="ARBA" id="ARBA00006717"/>
    </source>
</evidence>
<sequence length="231" mass="25837">CAQTTTIPPKVTPWDWNWDGRHPQSSVVQATGDNSDGQLKRNTCSRHLIFIRHGQYHYAESDEECRLTQLGREQLDLTGLRLKHLKFPYSIVHYSTMTRAVESTEEVLKHLPGVKAIPSDLLREGAPYPLEPPLPYYRPTAEELKRDGDRIETAFKSFVHRPDCGQTRDTYEIFICHANSFAVGNKRKSLPAAGIGTSKSTPVVSILSLTSLRRLPFAGALLVSGTKTHSA</sequence>
<dbReference type="AlphaFoldDB" id="A0A1S8X175"/>
<evidence type="ECO:0000313" key="7">
    <source>
        <dbReference type="Proteomes" id="UP000243686"/>
    </source>
</evidence>
<feature type="non-terminal residue" evidence="6">
    <location>
        <position position="231"/>
    </location>
</feature>
<protein>
    <recommendedName>
        <fullName evidence="4">Serine/threonine-protein phosphatase PGAM5, mitochondrial</fullName>
        <ecNumber evidence="2">3.1.3.16</ecNumber>
    </recommendedName>
    <alternativeName>
        <fullName evidence="5">Serine/threonine-protein phosphatase Pgam5, mitochondrial</fullName>
    </alternativeName>
</protein>
<feature type="non-terminal residue" evidence="6">
    <location>
        <position position="1"/>
    </location>
</feature>
<dbReference type="GO" id="GO:0005739">
    <property type="term" value="C:mitochondrion"/>
    <property type="evidence" value="ECO:0007669"/>
    <property type="project" value="TreeGrafter"/>
</dbReference>
<dbReference type="InterPro" id="IPR051021">
    <property type="entry name" value="Mito_Ser/Thr_phosphatase"/>
</dbReference>
<evidence type="ECO:0000313" key="6">
    <source>
        <dbReference type="EMBL" id="OON20462.1"/>
    </source>
</evidence>
<reference evidence="6 7" key="1">
    <citation type="submission" date="2015-03" db="EMBL/GenBank/DDBJ databases">
        <title>Draft genome of the nematode, Opisthorchis viverrini.</title>
        <authorList>
            <person name="Mitreva M."/>
        </authorList>
    </citation>
    <scope>NUCLEOTIDE SEQUENCE [LARGE SCALE GENOMIC DNA]</scope>
    <source>
        <strain evidence="6">Khon Kaen</strain>
    </source>
</reference>
<dbReference type="Pfam" id="PF00300">
    <property type="entry name" value="His_Phos_1"/>
    <property type="match status" value="1"/>
</dbReference>
<dbReference type="Proteomes" id="UP000243686">
    <property type="component" value="Unassembled WGS sequence"/>
</dbReference>
<accession>A0A1S8X175</accession>
<organism evidence="6 7">
    <name type="scientific">Opisthorchis viverrini</name>
    <name type="common">Southeast Asian liver fluke</name>
    <dbReference type="NCBI Taxonomy" id="6198"/>
    <lineage>
        <taxon>Eukaryota</taxon>
        <taxon>Metazoa</taxon>
        <taxon>Spiralia</taxon>
        <taxon>Lophotrochozoa</taxon>
        <taxon>Platyhelminthes</taxon>
        <taxon>Trematoda</taxon>
        <taxon>Digenea</taxon>
        <taxon>Opisthorchiida</taxon>
        <taxon>Opisthorchiata</taxon>
        <taxon>Opisthorchiidae</taxon>
        <taxon>Opisthorchis</taxon>
    </lineage>
</organism>
<dbReference type="EMBL" id="KV892625">
    <property type="protein sequence ID" value="OON20462.1"/>
    <property type="molecule type" value="Genomic_DNA"/>
</dbReference>
<evidence type="ECO:0000256" key="4">
    <source>
        <dbReference type="ARBA" id="ARBA00039765"/>
    </source>
</evidence>
<dbReference type="GO" id="GO:0090141">
    <property type="term" value="P:positive regulation of mitochondrial fission"/>
    <property type="evidence" value="ECO:0007669"/>
    <property type="project" value="TreeGrafter"/>
</dbReference>
<evidence type="ECO:0000256" key="3">
    <source>
        <dbReference type="ARBA" id="ARBA00022801"/>
    </source>
</evidence>
<dbReference type="InterPro" id="IPR029033">
    <property type="entry name" value="His_PPase_superfam"/>
</dbReference>
<gene>
    <name evidence="6" type="ORF">X801_03658</name>
</gene>
<dbReference type="PANTHER" id="PTHR20935">
    <property type="entry name" value="PHOSPHOGLYCERATE MUTASE-RELATED"/>
    <property type="match status" value="1"/>
</dbReference>
<dbReference type="Gene3D" id="3.40.50.1240">
    <property type="entry name" value="Phosphoglycerate mutase-like"/>
    <property type="match status" value="1"/>
</dbReference>
<dbReference type="CDD" id="cd07067">
    <property type="entry name" value="HP_PGM_like"/>
    <property type="match status" value="1"/>
</dbReference>
<dbReference type="PANTHER" id="PTHR20935:SF0">
    <property type="entry name" value="SERINE_THREONINE-PROTEIN PHOSPHATASE PGAM5, MITOCHONDRIAL"/>
    <property type="match status" value="1"/>
</dbReference>
<evidence type="ECO:0000256" key="5">
    <source>
        <dbReference type="ARBA" id="ARBA00040722"/>
    </source>
</evidence>
<proteinExistence type="inferred from homology"/>
<evidence type="ECO:0000256" key="2">
    <source>
        <dbReference type="ARBA" id="ARBA00013081"/>
    </source>
</evidence>
<dbReference type="GO" id="GO:0004722">
    <property type="term" value="F:protein serine/threonine phosphatase activity"/>
    <property type="evidence" value="ECO:0007669"/>
    <property type="project" value="UniProtKB-EC"/>
</dbReference>
<keyword evidence="3" id="KW-0378">Hydrolase</keyword>
<keyword evidence="7" id="KW-1185">Reference proteome</keyword>